<evidence type="ECO:0000256" key="2">
    <source>
        <dbReference type="ARBA" id="ARBA00009592"/>
    </source>
</evidence>
<comment type="subcellular location">
    <subcellularLocation>
        <location evidence="1">Cell membrane</location>
        <topology evidence="1">Single-pass type I membrane protein</topology>
    </subcellularLocation>
</comment>
<keyword evidence="9" id="KW-0325">Glycoprotein</keyword>
<evidence type="ECO:0000313" key="11">
    <source>
        <dbReference type="Proteomes" id="UP000237105"/>
    </source>
</evidence>
<organism evidence="10 11">
    <name type="scientific">Parasponia andersonii</name>
    <name type="common">Sponia andersonii</name>
    <dbReference type="NCBI Taxonomy" id="3476"/>
    <lineage>
        <taxon>Eukaryota</taxon>
        <taxon>Viridiplantae</taxon>
        <taxon>Streptophyta</taxon>
        <taxon>Embryophyta</taxon>
        <taxon>Tracheophyta</taxon>
        <taxon>Spermatophyta</taxon>
        <taxon>Magnoliopsida</taxon>
        <taxon>eudicotyledons</taxon>
        <taxon>Gunneridae</taxon>
        <taxon>Pentapetalae</taxon>
        <taxon>rosids</taxon>
        <taxon>fabids</taxon>
        <taxon>Rosales</taxon>
        <taxon>Cannabaceae</taxon>
        <taxon>Parasponia</taxon>
    </lineage>
</organism>
<dbReference type="PANTHER" id="PTHR48065:SF11">
    <property type="entry name" value="OS11G0213300 PROTEIN"/>
    <property type="match status" value="1"/>
</dbReference>
<dbReference type="InterPro" id="IPR032675">
    <property type="entry name" value="LRR_dom_sf"/>
</dbReference>
<dbReference type="SUPFAM" id="SSF52058">
    <property type="entry name" value="L domain-like"/>
    <property type="match status" value="1"/>
</dbReference>
<evidence type="ECO:0000256" key="5">
    <source>
        <dbReference type="ARBA" id="ARBA00022692"/>
    </source>
</evidence>
<proteinExistence type="inferred from homology"/>
<dbReference type="GO" id="GO:0005886">
    <property type="term" value="C:plasma membrane"/>
    <property type="evidence" value="ECO:0007669"/>
    <property type="project" value="UniProtKB-SubCell"/>
</dbReference>
<keyword evidence="11" id="KW-1185">Reference proteome</keyword>
<dbReference type="FunFam" id="3.80.10.10:FF:000356">
    <property type="entry name" value="LRR receptor-like serine/threonine-protein kinase"/>
    <property type="match status" value="1"/>
</dbReference>
<reference evidence="11" key="1">
    <citation type="submission" date="2016-06" db="EMBL/GenBank/DDBJ databases">
        <title>Parallel loss of symbiosis genes in relatives of nitrogen-fixing non-legume Parasponia.</title>
        <authorList>
            <person name="Van Velzen R."/>
            <person name="Holmer R."/>
            <person name="Bu F."/>
            <person name="Rutten L."/>
            <person name="Van Zeijl A."/>
            <person name="Liu W."/>
            <person name="Santuari L."/>
            <person name="Cao Q."/>
            <person name="Sharma T."/>
            <person name="Shen D."/>
            <person name="Roswanjaya Y."/>
            <person name="Wardhani T."/>
            <person name="Kalhor M.S."/>
            <person name="Jansen J."/>
            <person name="Van den Hoogen J."/>
            <person name="Gungor B."/>
            <person name="Hartog M."/>
            <person name="Hontelez J."/>
            <person name="Verver J."/>
            <person name="Yang W.-C."/>
            <person name="Schijlen E."/>
            <person name="Repin R."/>
            <person name="Schilthuizen M."/>
            <person name="Schranz E."/>
            <person name="Heidstra R."/>
            <person name="Miyata K."/>
            <person name="Fedorova E."/>
            <person name="Kohlen W."/>
            <person name="Bisseling T."/>
            <person name="Smit S."/>
            <person name="Geurts R."/>
        </authorList>
    </citation>
    <scope>NUCLEOTIDE SEQUENCE [LARGE SCALE GENOMIC DNA]</scope>
    <source>
        <strain evidence="11">cv. WU1-14</strain>
    </source>
</reference>
<comment type="caution">
    <text evidence="10">The sequence shown here is derived from an EMBL/GenBank/DDBJ whole genome shotgun (WGS) entry which is preliminary data.</text>
</comment>
<accession>A0A2P5B023</accession>
<keyword evidence="5" id="KW-0812">Transmembrane</keyword>
<evidence type="ECO:0000256" key="3">
    <source>
        <dbReference type="ARBA" id="ARBA00022475"/>
    </source>
</evidence>
<evidence type="ECO:0000256" key="6">
    <source>
        <dbReference type="ARBA" id="ARBA00022737"/>
    </source>
</evidence>
<evidence type="ECO:0000313" key="10">
    <source>
        <dbReference type="EMBL" id="PON42124.1"/>
    </source>
</evidence>
<dbReference type="EMBL" id="JXTB01000399">
    <property type="protein sequence ID" value="PON42124.1"/>
    <property type="molecule type" value="Genomic_DNA"/>
</dbReference>
<dbReference type="Gene3D" id="3.80.10.10">
    <property type="entry name" value="Ribonuclease Inhibitor"/>
    <property type="match status" value="1"/>
</dbReference>
<evidence type="ECO:0000256" key="1">
    <source>
        <dbReference type="ARBA" id="ARBA00004251"/>
    </source>
</evidence>
<keyword evidence="3" id="KW-1003">Cell membrane</keyword>
<sequence>MNRTIRKTFFLLPDYKSTTMGISSLVTMNELGISLVEPKLQSLLRDHTLATMPSDTSPAAGPHKLEDEIPREITEVVGLVSLNLSRHKLSGELPSDIGDLKSLDSLDLSNNHFSGEIPSSVSEVDRLSLLDLSNNNLSGKIPKLGKREKKEKMPDLPPPLAAVLPLASV</sequence>
<evidence type="ECO:0000256" key="8">
    <source>
        <dbReference type="ARBA" id="ARBA00023136"/>
    </source>
</evidence>
<evidence type="ECO:0000256" key="9">
    <source>
        <dbReference type="ARBA" id="ARBA00023180"/>
    </source>
</evidence>
<keyword evidence="8" id="KW-0472">Membrane</keyword>
<keyword evidence="6" id="KW-0677">Repeat</keyword>
<protein>
    <submittedName>
        <fullName evidence="10">LRR domain containing protein</fullName>
    </submittedName>
</protein>
<name>A0A2P5B023_PARAD</name>
<keyword evidence="7" id="KW-1133">Transmembrane helix</keyword>
<evidence type="ECO:0000256" key="7">
    <source>
        <dbReference type="ARBA" id="ARBA00022989"/>
    </source>
</evidence>
<dbReference type="AlphaFoldDB" id="A0A2P5B023"/>
<keyword evidence="4" id="KW-0433">Leucine-rich repeat</keyword>
<dbReference type="Pfam" id="PF00560">
    <property type="entry name" value="LRR_1"/>
    <property type="match status" value="3"/>
</dbReference>
<dbReference type="InterPro" id="IPR001611">
    <property type="entry name" value="Leu-rich_rpt"/>
</dbReference>
<dbReference type="PRINTS" id="PR00019">
    <property type="entry name" value="LEURICHRPT"/>
</dbReference>
<dbReference type="STRING" id="3476.A0A2P5B023"/>
<dbReference type="PANTHER" id="PTHR48065">
    <property type="entry name" value="OS10G0469600 PROTEIN"/>
    <property type="match status" value="1"/>
</dbReference>
<dbReference type="Proteomes" id="UP000237105">
    <property type="component" value="Unassembled WGS sequence"/>
</dbReference>
<evidence type="ECO:0000256" key="4">
    <source>
        <dbReference type="ARBA" id="ARBA00022614"/>
    </source>
</evidence>
<gene>
    <name evidence="10" type="ORF">PanWU01x14_284310</name>
</gene>
<comment type="similarity">
    <text evidence="2">Belongs to the RLP family.</text>
</comment>